<evidence type="ECO:0000256" key="11">
    <source>
        <dbReference type="PROSITE-ProRule" id="PRU00560"/>
    </source>
</evidence>
<dbReference type="InterPro" id="IPR014017">
    <property type="entry name" value="DNA_helicase_UvrD-like_C"/>
</dbReference>
<dbReference type="PhylomeDB" id="A0A060TBV0"/>
<reference evidence="15" key="1">
    <citation type="submission" date="2014-02" db="EMBL/GenBank/DDBJ databases">
        <authorList>
            <person name="Genoscope - CEA"/>
        </authorList>
    </citation>
    <scope>NUCLEOTIDE SEQUENCE</scope>
    <source>
        <strain evidence="15">LS3</strain>
    </source>
</reference>
<dbReference type="Gene3D" id="1.10.486.10">
    <property type="entry name" value="PCRA, domain 4"/>
    <property type="match status" value="1"/>
</dbReference>
<evidence type="ECO:0000256" key="1">
    <source>
        <dbReference type="ARBA" id="ARBA00009922"/>
    </source>
</evidence>
<dbReference type="GO" id="GO:0003677">
    <property type="term" value="F:DNA binding"/>
    <property type="evidence" value="ECO:0007669"/>
    <property type="project" value="UniProtKB-KW"/>
</dbReference>
<evidence type="ECO:0000313" key="15">
    <source>
        <dbReference type="EMBL" id="CDP36661.1"/>
    </source>
</evidence>
<keyword evidence="3 11" id="KW-0378">Hydrolase</keyword>
<evidence type="ECO:0000256" key="6">
    <source>
        <dbReference type="ARBA" id="ARBA00023125"/>
    </source>
</evidence>
<feature type="binding site" evidence="11">
    <location>
        <begin position="33"/>
        <end position="40"/>
    </location>
    <ligand>
        <name>ATP</name>
        <dbReference type="ChEBI" id="CHEBI:30616"/>
    </ligand>
</feature>
<evidence type="ECO:0000256" key="7">
    <source>
        <dbReference type="ARBA" id="ARBA00023235"/>
    </source>
</evidence>
<dbReference type="Pfam" id="PF13361">
    <property type="entry name" value="UvrD_C"/>
    <property type="match status" value="1"/>
</dbReference>
<dbReference type="PROSITE" id="PS51217">
    <property type="entry name" value="UVRD_HELICASE_CTER"/>
    <property type="match status" value="1"/>
</dbReference>
<protein>
    <recommendedName>
        <fullName evidence="9">DNA 3'-5' helicase</fullName>
        <ecNumber evidence="9">5.6.2.4</ecNumber>
    </recommendedName>
</protein>
<evidence type="ECO:0000256" key="3">
    <source>
        <dbReference type="ARBA" id="ARBA00022801"/>
    </source>
</evidence>
<evidence type="ECO:0000259" key="13">
    <source>
        <dbReference type="PROSITE" id="PS51198"/>
    </source>
</evidence>
<dbReference type="InterPro" id="IPR013986">
    <property type="entry name" value="DExx_box_DNA_helicase_dom_sf"/>
</dbReference>
<dbReference type="PROSITE" id="PS51198">
    <property type="entry name" value="UVRD_HELICASE_ATP_BIND"/>
    <property type="match status" value="1"/>
</dbReference>
<dbReference type="InterPro" id="IPR027417">
    <property type="entry name" value="P-loop_NTPase"/>
</dbReference>
<keyword evidence="4 11" id="KW-0347">Helicase</keyword>
<comment type="catalytic activity">
    <reaction evidence="10">
        <text>ATP + H2O = ADP + phosphate + H(+)</text>
        <dbReference type="Rhea" id="RHEA:13065"/>
        <dbReference type="ChEBI" id="CHEBI:15377"/>
        <dbReference type="ChEBI" id="CHEBI:15378"/>
        <dbReference type="ChEBI" id="CHEBI:30616"/>
        <dbReference type="ChEBI" id="CHEBI:43474"/>
        <dbReference type="ChEBI" id="CHEBI:456216"/>
        <dbReference type="EC" id="5.6.2.4"/>
    </reaction>
</comment>
<gene>
    <name evidence="15" type="ORF">GNLVRS02_ARAD1B18128g</name>
</gene>
<dbReference type="GO" id="GO:0043138">
    <property type="term" value="F:3'-5' DNA helicase activity"/>
    <property type="evidence" value="ECO:0007669"/>
    <property type="project" value="UniProtKB-EC"/>
</dbReference>
<evidence type="ECO:0000256" key="12">
    <source>
        <dbReference type="SAM" id="MobiDB-lite"/>
    </source>
</evidence>
<dbReference type="InterPro" id="IPR014016">
    <property type="entry name" value="UvrD-like_ATP-bd"/>
</dbReference>
<comment type="catalytic activity">
    <reaction evidence="8">
        <text>Couples ATP hydrolysis with the unwinding of duplex DNA by translocating in the 3'-5' direction.</text>
        <dbReference type="EC" id="5.6.2.4"/>
    </reaction>
</comment>
<dbReference type="GO" id="GO:0005524">
    <property type="term" value="F:ATP binding"/>
    <property type="evidence" value="ECO:0007669"/>
    <property type="project" value="UniProtKB-UniRule"/>
</dbReference>
<dbReference type="EMBL" id="HG937692">
    <property type="protein sequence ID" value="CDP36661.1"/>
    <property type="molecule type" value="Genomic_DNA"/>
</dbReference>
<evidence type="ECO:0000256" key="10">
    <source>
        <dbReference type="ARBA" id="ARBA00048988"/>
    </source>
</evidence>
<comment type="similarity">
    <text evidence="1">Belongs to the helicase family. UvrD subfamily.</text>
</comment>
<sequence length="874" mass="96968">MEGDQMEKMINSLNSAQHQAVTAPLDSRLQILAGPGTGKTKTLTSRACYLLHRGVRPQKMIIMTFTNHATKEMKERIIAMTGDRGVSRFLKIGTFHSICLRYLQMFGSKIGLGDRLVILDDADKDSVLQSVMTSEVVVSQLEKLGYKRADKKAVFQMESDAENKVTPKSMSKRISWIKNHPGSLNQLKDKDPLRVIYDKYQSQVSMLDMLDFDDILTRAIDLLTDHPEVVNDIEAVLVDEFQDSSPVQLDLTRLFAQARKHVTVVGDPDQSIYSFRYANPENLKALSTEYPDLEVIYLEQNYRSTQPILDWATTLIRESSFRLGADRKLIGTSLNGGPGKPLIVTFRDDKSESYGIGRQILGLIQASGGMFAFDDFAILSRTREWNTKLELVLNELSIPYRTLGLQRFWDRAEIRTLLDYLRVVNSGKDRPAIVRTINVPKRSIGPSTMTALLEKVTEDTSLLNVMEQVAMGELKWGGMSKALPGKIKGYLDLVRRCRDHINEDPHSTAGLVKAVDVLISEIKPHEIYGVSQENTENRKKNLEEVRNFIGSCDTSAETFEFEPEQGQDVAMTALQLLLQSSSLGSGQEGEGKPKKVVTLSTIHSAKGLEWPVVFAPHCVDAHLVRCNDMKEVDEARRLLFVAGTRAKALLYFTWPLNYTSYGRSESSQLIKFLDRARSPAIGSTVISATAMKTPTQGQLEQIAKLLGRPFTPHRQDTLQSTIQHTSKRTVQHSSSGRSHIQHPRLWSHVPHTQSMHSAAPPKYKGFQSPLISQPGPGSTSQPISAKRPSSQQSSHPLPTSKRSNIGPVSSQRGGLGSFQSPVVGMAFQSPVVGMAGFQSALSVLGDDATNRPKGKTSDRPISKTPTKKGDKSGD</sequence>
<dbReference type="GO" id="GO:0016787">
    <property type="term" value="F:hydrolase activity"/>
    <property type="evidence" value="ECO:0007669"/>
    <property type="project" value="UniProtKB-UniRule"/>
</dbReference>
<evidence type="ECO:0000256" key="8">
    <source>
        <dbReference type="ARBA" id="ARBA00034617"/>
    </source>
</evidence>
<evidence type="ECO:0000256" key="4">
    <source>
        <dbReference type="ARBA" id="ARBA00022806"/>
    </source>
</evidence>
<dbReference type="Pfam" id="PF00580">
    <property type="entry name" value="UvrD-helicase"/>
    <property type="match status" value="1"/>
</dbReference>
<keyword evidence="2 11" id="KW-0547">Nucleotide-binding</keyword>
<dbReference type="PANTHER" id="PTHR11070:SF2">
    <property type="entry name" value="ATP-DEPENDENT DNA HELICASE SRS2"/>
    <property type="match status" value="1"/>
</dbReference>
<feature type="region of interest" description="Disordered" evidence="12">
    <location>
        <begin position="845"/>
        <end position="874"/>
    </location>
</feature>
<feature type="domain" description="UvrD-like helicase ATP-binding" evidence="13">
    <location>
        <begin position="12"/>
        <end position="305"/>
    </location>
</feature>
<evidence type="ECO:0000259" key="14">
    <source>
        <dbReference type="PROSITE" id="PS51217"/>
    </source>
</evidence>
<keyword evidence="6" id="KW-0238">DNA-binding</keyword>
<feature type="compositionally biased region" description="Polar residues" evidence="12">
    <location>
        <begin position="769"/>
        <end position="813"/>
    </location>
</feature>
<accession>A0A060TBV0</accession>
<dbReference type="Gene3D" id="3.40.50.300">
    <property type="entry name" value="P-loop containing nucleotide triphosphate hydrolases"/>
    <property type="match status" value="2"/>
</dbReference>
<reference evidence="15" key="2">
    <citation type="submission" date="2014-06" db="EMBL/GenBank/DDBJ databases">
        <title>The complete genome of Blastobotrys (Arxula) adeninivorans LS3 - a yeast of biotechnological interest.</title>
        <authorList>
            <person name="Kunze G."/>
            <person name="Gaillardin C."/>
            <person name="Czernicka M."/>
            <person name="Durrens P."/>
            <person name="Martin T."/>
            <person name="Boer E."/>
            <person name="Gabaldon T."/>
            <person name="Cruz J."/>
            <person name="Talla E."/>
            <person name="Marck C."/>
            <person name="Goffeau A."/>
            <person name="Barbe V."/>
            <person name="Baret P."/>
            <person name="Baronian K."/>
            <person name="Beier S."/>
            <person name="Bleykasten C."/>
            <person name="Bode R."/>
            <person name="Casaregola S."/>
            <person name="Despons L."/>
            <person name="Fairhead C."/>
            <person name="Giersberg M."/>
            <person name="Gierski P."/>
            <person name="Hahnel U."/>
            <person name="Hartmann A."/>
            <person name="Jankowska D."/>
            <person name="Jubin C."/>
            <person name="Jung P."/>
            <person name="Lafontaine I."/>
            <person name="Leh-Louis V."/>
            <person name="Lemaire M."/>
            <person name="Marcet-Houben M."/>
            <person name="Mascher M."/>
            <person name="Morel G."/>
            <person name="Richard G.-F."/>
            <person name="Riechen J."/>
            <person name="Sacerdot C."/>
            <person name="Sarkar A."/>
            <person name="Savel G."/>
            <person name="Schacherer J."/>
            <person name="Sherman D."/>
            <person name="Straub M.-L."/>
            <person name="Stein N."/>
            <person name="Thierry A."/>
            <person name="Trautwein-Schult A."/>
            <person name="Westhof E."/>
            <person name="Worch S."/>
            <person name="Dujon B."/>
            <person name="Souciet J.-L."/>
            <person name="Wincker P."/>
            <person name="Scholz U."/>
            <person name="Neuveglise N."/>
        </authorList>
    </citation>
    <scope>NUCLEOTIDE SEQUENCE</scope>
    <source>
        <strain evidence="15">LS3</strain>
    </source>
</reference>
<evidence type="ECO:0000256" key="2">
    <source>
        <dbReference type="ARBA" id="ARBA00022741"/>
    </source>
</evidence>
<keyword evidence="5 11" id="KW-0067">ATP-binding</keyword>
<dbReference type="GO" id="GO:0000725">
    <property type="term" value="P:recombinational repair"/>
    <property type="evidence" value="ECO:0007669"/>
    <property type="project" value="TreeGrafter"/>
</dbReference>
<keyword evidence="7" id="KW-0413">Isomerase</keyword>
<dbReference type="SUPFAM" id="SSF52540">
    <property type="entry name" value="P-loop containing nucleoside triphosphate hydrolases"/>
    <property type="match status" value="1"/>
</dbReference>
<dbReference type="InterPro" id="IPR000212">
    <property type="entry name" value="DNA_helicase_UvrD/REP"/>
</dbReference>
<feature type="compositionally biased region" description="Basic and acidic residues" evidence="12">
    <location>
        <begin position="855"/>
        <end position="874"/>
    </location>
</feature>
<dbReference type="Gene3D" id="1.10.10.160">
    <property type="match status" value="1"/>
</dbReference>
<dbReference type="GO" id="GO:0005634">
    <property type="term" value="C:nucleus"/>
    <property type="evidence" value="ECO:0007669"/>
    <property type="project" value="TreeGrafter"/>
</dbReference>
<dbReference type="AlphaFoldDB" id="A0A060TBV0"/>
<feature type="domain" description="UvrD-like helicase C-terminal" evidence="14">
    <location>
        <begin position="306"/>
        <end position="607"/>
    </location>
</feature>
<name>A0A060TBV0_BLAAD</name>
<proteinExistence type="inferred from homology"/>
<feature type="region of interest" description="Disordered" evidence="12">
    <location>
        <begin position="711"/>
        <end position="813"/>
    </location>
</feature>
<evidence type="ECO:0000256" key="9">
    <source>
        <dbReference type="ARBA" id="ARBA00034808"/>
    </source>
</evidence>
<dbReference type="CDD" id="cd17932">
    <property type="entry name" value="DEXQc_UvrD"/>
    <property type="match status" value="1"/>
</dbReference>
<organism evidence="15">
    <name type="scientific">Blastobotrys adeninivorans</name>
    <name type="common">Yeast</name>
    <name type="synonym">Arxula adeninivorans</name>
    <dbReference type="NCBI Taxonomy" id="409370"/>
    <lineage>
        <taxon>Eukaryota</taxon>
        <taxon>Fungi</taxon>
        <taxon>Dikarya</taxon>
        <taxon>Ascomycota</taxon>
        <taxon>Saccharomycotina</taxon>
        <taxon>Dipodascomycetes</taxon>
        <taxon>Dipodascales</taxon>
        <taxon>Trichomonascaceae</taxon>
        <taxon>Blastobotrys</taxon>
    </lineage>
</organism>
<dbReference type="PANTHER" id="PTHR11070">
    <property type="entry name" value="UVRD / RECB / PCRA DNA HELICASE FAMILY MEMBER"/>
    <property type="match status" value="1"/>
</dbReference>
<evidence type="ECO:0000256" key="5">
    <source>
        <dbReference type="ARBA" id="ARBA00022840"/>
    </source>
</evidence>
<dbReference type="EC" id="5.6.2.4" evidence="9"/>